<evidence type="ECO:0000313" key="5">
    <source>
        <dbReference type="Proteomes" id="UP000248975"/>
    </source>
</evidence>
<dbReference type="SMART" id="SM00020">
    <property type="entry name" value="Tryp_SPc"/>
    <property type="match status" value="1"/>
</dbReference>
<dbReference type="PRINTS" id="PR00722">
    <property type="entry name" value="CHYMOTRYPSIN"/>
</dbReference>
<dbReference type="PANTHER" id="PTHR15462:SF8">
    <property type="entry name" value="SERINE PROTEASE"/>
    <property type="match status" value="1"/>
</dbReference>
<dbReference type="PANTHER" id="PTHR15462">
    <property type="entry name" value="SERINE PROTEASE"/>
    <property type="match status" value="1"/>
</dbReference>
<protein>
    <submittedName>
        <fullName evidence="4">Trypsin</fullName>
    </submittedName>
</protein>
<dbReference type="Pfam" id="PF00089">
    <property type="entry name" value="Trypsin"/>
    <property type="match status" value="1"/>
</dbReference>
<dbReference type="InterPro" id="IPR001254">
    <property type="entry name" value="Trypsin_dom"/>
</dbReference>
<dbReference type="PROSITE" id="PS00134">
    <property type="entry name" value="TRYPSIN_HIS"/>
    <property type="match status" value="1"/>
</dbReference>
<dbReference type="SUPFAM" id="SSF50494">
    <property type="entry name" value="Trypsin-like serine proteases"/>
    <property type="match status" value="1"/>
</dbReference>
<dbReference type="Gene3D" id="2.40.10.10">
    <property type="entry name" value="Trypsin-like serine proteases"/>
    <property type="match status" value="2"/>
</dbReference>
<dbReference type="InterPro" id="IPR009003">
    <property type="entry name" value="Peptidase_S1_PA"/>
</dbReference>
<dbReference type="EMBL" id="QFQS01000003">
    <property type="protein sequence ID" value="PZQ96672.1"/>
    <property type="molecule type" value="Genomic_DNA"/>
</dbReference>
<dbReference type="InterPro" id="IPR050966">
    <property type="entry name" value="Glutamyl_endopeptidase"/>
</dbReference>
<keyword evidence="1 2" id="KW-0732">Signal</keyword>
<comment type="caution">
    <text evidence="4">The sequence shown here is derived from an EMBL/GenBank/DDBJ whole genome shotgun (WGS) entry which is preliminary data.</text>
</comment>
<evidence type="ECO:0000256" key="1">
    <source>
        <dbReference type="ARBA" id="ARBA00022729"/>
    </source>
</evidence>
<dbReference type="Proteomes" id="UP000248975">
    <property type="component" value="Unassembled WGS sequence"/>
</dbReference>
<dbReference type="InterPro" id="IPR043504">
    <property type="entry name" value="Peptidase_S1_PA_chymotrypsin"/>
</dbReference>
<dbReference type="InterPro" id="IPR001314">
    <property type="entry name" value="Peptidase_S1A"/>
</dbReference>
<evidence type="ECO:0000259" key="3">
    <source>
        <dbReference type="PROSITE" id="PS50240"/>
    </source>
</evidence>
<proteinExistence type="predicted"/>
<dbReference type="GO" id="GO:0006508">
    <property type="term" value="P:proteolysis"/>
    <property type="evidence" value="ECO:0007669"/>
    <property type="project" value="InterPro"/>
</dbReference>
<organism evidence="4 5">
    <name type="scientific">Cereibacter sphaeroides</name>
    <name type="common">Rhodobacter sphaeroides</name>
    <dbReference type="NCBI Taxonomy" id="1063"/>
    <lineage>
        <taxon>Bacteria</taxon>
        <taxon>Pseudomonadati</taxon>
        <taxon>Pseudomonadota</taxon>
        <taxon>Alphaproteobacteria</taxon>
        <taxon>Rhodobacterales</taxon>
        <taxon>Paracoccaceae</taxon>
        <taxon>Cereibacter</taxon>
    </lineage>
</organism>
<evidence type="ECO:0000313" key="4">
    <source>
        <dbReference type="EMBL" id="PZQ96672.1"/>
    </source>
</evidence>
<name>A0A2W5S6N8_CERSP</name>
<accession>A0A2W5S6N8</accession>
<feature type="signal peptide" evidence="2">
    <location>
        <begin position="1"/>
        <end position="20"/>
    </location>
</feature>
<sequence length="271" mass="28464">MTAVWKLALATFLIAAPVLADTGLDRLTRRDQSFGWEAVGRVDIGDKAFCTGTLIATDLVLTAAHCVYDGSTGQPEDVSTMRFRAGLSDGVSIAEVAVARAVAHPGYDPQEQTGKNSIGHDLALLQLAEPIPAAVASPFVVQSPGSAGEVSVVSYARGREDALSWQRSCRVLGRQQGLLAFNCDVDFGSSGAPVFDRSGNRARIVSIISAGRKDAEGTIAFGMELPSLLADLKTALRSGRGVIEAPKAAPTIRRIGQSGGTRDISARFVKP</sequence>
<dbReference type="InterPro" id="IPR018114">
    <property type="entry name" value="TRYPSIN_HIS"/>
</dbReference>
<reference evidence="4 5" key="1">
    <citation type="submission" date="2017-08" db="EMBL/GenBank/DDBJ databases">
        <title>Infants hospitalized years apart are colonized by the same room-sourced microbial strains.</title>
        <authorList>
            <person name="Brooks B."/>
            <person name="Olm M.R."/>
            <person name="Firek B.A."/>
            <person name="Baker R."/>
            <person name="Thomas B.C."/>
            <person name="Morowitz M.J."/>
            <person name="Banfield J.F."/>
        </authorList>
    </citation>
    <scope>NUCLEOTIDE SEQUENCE [LARGE SCALE GENOMIC DNA]</scope>
    <source>
        <strain evidence="4">S2_003_000_R2_11</strain>
    </source>
</reference>
<dbReference type="PROSITE" id="PS50240">
    <property type="entry name" value="TRYPSIN_DOM"/>
    <property type="match status" value="1"/>
</dbReference>
<dbReference type="GO" id="GO:0004252">
    <property type="term" value="F:serine-type endopeptidase activity"/>
    <property type="evidence" value="ECO:0007669"/>
    <property type="project" value="InterPro"/>
</dbReference>
<gene>
    <name evidence="4" type="ORF">DI533_13850</name>
</gene>
<dbReference type="AlphaFoldDB" id="A0A2W5S6N8"/>
<evidence type="ECO:0000256" key="2">
    <source>
        <dbReference type="SAM" id="SignalP"/>
    </source>
</evidence>
<feature type="domain" description="Peptidase S1" evidence="3">
    <location>
        <begin position="18"/>
        <end position="271"/>
    </location>
</feature>
<feature type="chain" id="PRO_5016174181" evidence="2">
    <location>
        <begin position="21"/>
        <end position="271"/>
    </location>
</feature>